<comment type="caution">
    <text evidence="1">The sequence shown here is derived from an EMBL/GenBank/DDBJ whole genome shotgun (WGS) entry which is preliminary data.</text>
</comment>
<name>A0ABD7FZZ8_9VIBR</name>
<dbReference type="AlphaFoldDB" id="A0ABD7FZZ8"/>
<dbReference type="EMBL" id="QKKU01000003">
    <property type="protein sequence ID" value="RBM72524.1"/>
    <property type="molecule type" value="Genomic_DNA"/>
</dbReference>
<gene>
    <name evidence="1" type="ORF">DLR72_00575</name>
</gene>
<evidence type="ECO:0000313" key="2">
    <source>
        <dbReference type="Proteomes" id="UP000252199"/>
    </source>
</evidence>
<evidence type="ECO:0000313" key="1">
    <source>
        <dbReference type="EMBL" id="RBM72524.1"/>
    </source>
</evidence>
<protein>
    <submittedName>
        <fullName evidence="1">Uncharacterized protein</fullName>
    </submittedName>
</protein>
<dbReference type="Proteomes" id="UP000252199">
    <property type="component" value="Unassembled WGS sequence"/>
</dbReference>
<proteinExistence type="predicted"/>
<sequence length="61" mass="6610">MNIFAQLHLVSPAKPSKHYVSLHFSSIVTLLLEAASGSASCNDKLQRASSLCIDCRFCTTP</sequence>
<organism evidence="1 2">
    <name type="scientific">Vibrio paracholerae</name>
    <dbReference type="NCBI Taxonomy" id="650003"/>
    <lineage>
        <taxon>Bacteria</taxon>
        <taxon>Pseudomonadati</taxon>
        <taxon>Pseudomonadota</taxon>
        <taxon>Gammaproteobacteria</taxon>
        <taxon>Vibrionales</taxon>
        <taxon>Vibrionaceae</taxon>
        <taxon>Vibrio</taxon>
    </lineage>
</organism>
<accession>A0ABD7FZZ8</accession>
<reference evidence="1 2" key="1">
    <citation type="submission" date="2018-06" db="EMBL/GenBank/DDBJ databases">
        <title>Draft genome sequences of nine Vibrio sp. clinical isolates from across the United States representing the closest known relative of Vibrio cholerae.</title>
        <authorList>
            <person name="Islam M.T."/>
            <person name="Liang K."/>
            <person name="Im M.S."/>
            <person name="Winkjer J."/>
            <person name="Busby S."/>
            <person name="Batra D."/>
            <person name="Rowe L."/>
            <person name="Tarr C.L."/>
            <person name="Boucher Y."/>
        </authorList>
    </citation>
    <scope>NUCLEOTIDE SEQUENCE [LARGE SCALE GENOMIC DNA]</scope>
    <source>
        <strain evidence="1 2">2017V-1110</strain>
    </source>
</reference>